<organism evidence="2 3">
    <name type="scientific">Rhizobium favelukesii</name>
    <dbReference type="NCBI Taxonomy" id="348824"/>
    <lineage>
        <taxon>Bacteria</taxon>
        <taxon>Pseudomonadati</taxon>
        <taxon>Pseudomonadota</taxon>
        <taxon>Alphaproteobacteria</taxon>
        <taxon>Hyphomicrobiales</taxon>
        <taxon>Rhizobiaceae</taxon>
        <taxon>Rhizobium/Agrobacterium group</taxon>
        <taxon>Rhizobium</taxon>
    </lineage>
</organism>
<keyword evidence="3" id="KW-1185">Reference proteome</keyword>
<dbReference type="GO" id="GO:0005975">
    <property type="term" value="P:carbohydrate metabolic process"/>
    <property type="evidence" value="ECO:0007669"/>
    <property type="project" value="InterPro"/>
</dbReference>
<dbReference type="AlphaFoldDB" id="W6RM90"/>
<dbReference type="GO" id="GO:0047905">
    <property type="term" value="F:fructose-6-phosphate phosphoketolase activity"/>
    <property type="evidence" value="ECO:0007669"/>
    <property type="project" value="UniProtKB-EC"/>
</dbReference>
<evidence type="ECO:0000313" key="2">
    <source>
        <dbReference type="EMBL" id="CDM61350.1"/>
    </source>
</evidence>
<reference evidence="2" key="1">
    <citation type="submission" date="2013-11" db="EMBL/GenBank/DDBJ databases">
        <title>Draft genome sequence of the broad-host-range Rhizobium sp. LPU83 strain, a member of the low-genetic diversity Oregon-like Rhizobium sp. group.</title>
        <authorList>
            <person name="Wibberg D."/>
            <person name="Puehler A."/>
            <person name="Schlueter A."/>
        </authorList>
    </citation>
    <scope>NUCLEOTIDE SEQUENCE [LARGE SCALE GENOMIC DNA]</scope>
    <source>
        <strain evidence="2">LPU83</strain>
        <plasmid evidence="2">pLPU83c</plasmid>
    </source>
</reference>
<dbReference type="PANTHER" id="PTHR31273">
    <property type="entry name" value="PHOSPHOKETOLASE-RELATED"/>
    <property type="match status" value="1"/>
</dbReference>
<dbReference type="HOGENOM" id="CLU_1804660_0_0_5"/>
<keyword evidence="2" id="KW-0456">Lyase</keyword>
<accession>W6RM90</accession>
<dbReference type="EMBL" id="HG916854">
    <property type="protein sequence ID" value="CDM61350.1"/>
    <property type="molecule type" value="Genomic_DNA"/>
</dbReference>
<protein>
    <submittedName>
        <fullName evidence="2">Fructose-6-phosphate phosphoketolase</fullName>
        <ecNumber evidence="2">4.1.2.22</ecNumber>
    </submittedName>
</protein>
<dbReference type="Gene3D" id="3.40.50.970">
    <property type="match status" value="1"/>
</dbReference>
<gene>
    <name evidence="2" type="primary">xfp</name>
    <name evidence="2" type="ORF">LPU83_pLPU83c_0788</name>
</gene>
<sequence length="143" mass="16083">MRLRRRGGRQRATFENPDLVVVCVNGDEEAETGPLVTAWHSTKFLNPARDGAILPILHLNGYTIANPTIVRLKGRFYGRFMHSSQMPYSIELSSDGATCFLQHRQVTDSRRRVGHRGGGMISILVLQSRNPFARSIFATPHPR</sequence>
<evidence type="ECO:0000259" key="1">
    <source>
        <dbReference type="Pfam" id="PF09364"/>
    </source>
</evidence>
<dbReference type="KEGG" id="rhl:LPU83_pLPU83c_0788"/>
<dbReference type="Pfam" id="PF09364">
    <property type="entry name" value="XFP_N"/>
    <property type="match status" value="1"/>
</dbReference>
<name>W6RM90_9HYPH</name>
<dbReference type="Proteomes" id="UP000019443">
    <property type="component" value="Plasmid pLPU83c"/>
</dbReference>
<proteinExistence type="predicted"/>
<dbReference type="InterPro" id="IPR029061">
    <property type="entry name" value="THDP-binding"/>
</dbReference>
<dbReference type="PANTHER" id="PTHR31273:SF0">
    <property type="entry name" value="PHOSPHOKETOLASE-RELATED"/>
    <property type="match status" value="1"/>
</dbReference>
<dbReference type="InterPro" id="IPR005593">
    <property type="entry name" value="Xul5P/Fru6P_PKetolase"/>
</dbReference>
<dbReference type="SUPFAM" id="SSF52518">
    <property type="entry name" value="Thiamin diphosphate-binding fold (THDP-binding)"/>
    <property type="match status" value="1"/>
</dbReference>
<feature type="domain" description="Xylulose 5-phosphate/Fructose 6-phosphate phosphoketolase N-terminal" evidence="1">
    <location>
        <begin position="12"/>
        <end position="70"/>
    </location>
</feature>
<dbReference type="InterPro" id="IPR018970">
    <property type="entry name" value="Xul5P/Fru6P_PKetolase_N"/>
</dbReference>
<dbReference type="EC" id="4.1.2.22" evidence="2"/>
<evidence type="ECO:0000313" key="3">
    <source>
        <dbReference type="Proteomes" id="UP000019443"/>
    </source>
</evidence>
<geneLocation type="plasmid" evidence="2 3">
    <name>pLPU83c</name>
</geneLocation>
<keyword evidence="2" id="KW-0614">Plasmid</keyword>
<dbReference type="PATRIC" id="fig|348824.6.peg.5564"/>